<proteinExistence type="predicted"/>
<reference evidence="5 6" key="1">
    <citation type="submission" date="2019-10" db="EMBL/GenBank/DDBJ databases">
        <title>Lysobacter alkalisoli sp. nov., isolated from saline-alkaline soil.</title>
        <authorList>
            <person name="Sun J.-Q."/>
        </authorList>
    </citation>
    <scope>NUCLEOTIDE SEQUENCE [LARGE SCALE GENOMIC DNA]</scope>
    <source>
        <strain evidence="5 6">KCTC 42381</strain>
    </source>
</reference>
<gene>
    <name evidence="5" type="ORF">FKV24_017225</name>
</gene>
<dbReference type="Proteomes" id="UP000320431">
    <property type="component" value="Unassembled WGS sequence"/>
</dbReference>
<evidence type="ECO:0000259" key="4">
    <source>
        <dbReference type="SMART" id="SM00563"/>
    </source>
</evidence>
<keyword evidence="2 5" id="KW-0808">Transferase</keyword>
<evidence type="ECO:0000256" key="2">
    <source>
        <dbReference type="ARBA" id="ARBA00022679"/>
    </source>
</evidence>
<dbReference type="PANTHER" id="PTHR10434:SF9">
    <property type="entry name" value="PHOSPHOLIPID_GLYCEROL ACYLTRANSFERASE DOMAIN-CONTAINING PROTEIN"/>
    <property type="match status" value="1"/>
</dbReference>
<organism evidence="5 6">
    <name type="scientific">Marilutibacter maris</name>
    <dbReference type="NCBI Taxonomy" id="1605891"/>
    <lineage>
        <taxon>Bacteria</taxon>
        <taxon>Pseudomonadati</taxon>
        <taxon>Pseudomonadota</taxon>
        <taxon>Gammaproteobacteria</taxon>
        <taxon>Lysobacterales</taxon>
        <taxon>Lysobacteraceae</taxon>
        <taxon>Marilutibacter</taxon>
    </lineage>
</organism>
<comment type="pathway">
    <text evidence="1">Lipid metabolism.</text>
</comment>
<accession>A0A507ZU70</accession>
<name>A0A507ZU70_9GAMM</name>
<protein>
    <submittedName>
        <fullName evidence="5">Acyltransferase</fullName>
    </submittedName>
</protein>
<dbReference type="GO" id="GO:0006654">
    <property type="term" value="P:phosphatidic acid biosynthetic process"/>
    <property type="evidence" value="ECO:0007669"/>
    <property type="project" value="TreeGrafter"/>
</dbReference>
<evidence type="ECO:0000313" key="6">
    <source>
        <dbReference type="Proteomes" id="UP000320431"/>
    </source>
</evidence>
<dbReference type="SMART" id="SM00563">
    <property type="entry name" value="PlsC"/>
    <property type="match status" value="1"/>
</dbReference>
<sequence length="186" mass="21040">MPRVPPNRFTRWLGRAVLRLGGWRVVGTIPDLPKLVMIAAPHSSNWDGIWGFAAKIALGLDVRVLGKHQLFWWPLGPLLRRLGAIPIDRRAPRGMVEQAAAMIREAERMWFVIAPEGTRKPVKEWKSGFLKIARAAGVPVLAAYFHYPERVIGIGEVFHPSADPAADMARIRQWYRPWIGRNRGTV</sequence>
<dbReference type="Pfam" id="PF01553">
    <property type="entry name" value="Acyltransferase"/>
    <property type="match status" value="1"/>
</dbReference>
<dbReference type="RefSeq" id="WP_141483256.1">
    <property type="nucleotide sequence ID" value="NZ_VICD02000305.1"/>
</dbReference>
<comment type="caution">
    <text evidence="5">The sequence shown here is derived from an EMBL/GenBank/DDBJ whole genome shotgun (WGS) entry which is preliminary data.</text>
</comment>
<evidence type="ECO:0000256" key="1">
    <source>
        <dbReference type="ARBA" id="ARBA00005189"/>
    </source>
</evidence>
<dbReference type="AlphaFoldDB" id="A0A507ZU70"/>
<evidence type="ECO:0000313" key="5">
    <source>
        <dbReference type="EMBL" id="KAB8165380.1"/>
    </source>
</evidence>
<dbReference type="GO" id="GO:0003841">
    <property type="term" value="F:1-acylglycerol-3-phosphate O-acyltransferase activity"/>
    <property type="evidence" value="ECO:0007669"/>
    <property type="project" value="TreeGrafter"/>
</dbReference>
<dbReference type="EMBL" id="VICD02000305">
    <property type="protein sequence ID" value="KAB8165380.1"/>
    <property type="molecule type" value="Genomic_DNA"/>
</dbReference>
<dbReference type="InterPro" id="IPR002123">
    <property type="entry name" value="Plipid/glycerol_acylTrfase"/>
</dbReference>
<dbReference type="SUPFAM" id="SSF69593">
    <property type="entry name" value="Glycerol-3-phosphate (1)-acyltransferase"/>
    <property type="match status" value="1"/>
</dbReference>
<dbReference type="CDD" id="cd07988">
    <property type="entry name" value="LPLAT_ABO13168-like"/>
    <property type="match status" value="1"/>
</dbReference>
<dbReference type="PANTHER" id="PTHR10434">
    <property type="entry name" value="1-ACYL-SN-GLYCEROL-3-PHOSPHATE ACYLTRANSFERASE"/>
    <property type="match status" value="1"/>
</dbReference>
<keyword evidence="3 5" id="KW-0012">Acyltransferase</keyword>
<evidence type="ECO:0000256" key="3">
    <source>
        <dbReference type="ARBA" id="ARBA00023315"/>
    </source>
</evidence>
<feature type="domain" description="Phospholipid/glycerol acyltransferase" evidence="4">
    <location>
        <begin position="36"/>
        <end position="148"/>
    </location>
</feature>